<dbReference type="AlphaFoldDB" id="U4LQL9"/>
<name>U4LQL9_PYROM</name>
<organism evidence="1 2">
    <name type="scientific">Pyronema omphalodes (strain CBS 100304)</name>
    <name type="common">Pyronema confluens</name>
    <dbReference type="NCBI Taxonomy" id="1076935"/>
    <lineage>
        <taxon>Eukaryota</taxon>
        <taxon>Fungi</taxon>
        <taxon>Dikarya</taxon>
        <taxon>Ascomycota</taxon>
        <taxon>Pezizomycotina</taxon>
        <taxon>Pezizomycetes</taxon>
        <taxon>Pezizales</taxon>
        <taxon>Pyronemataceae</taxon>
        <taxon>Pyronema</taxon>
    </lineage>
</organism>
<evidence type="ECO:0000313" key="1">
    <source>
        <dbReference type="EMBL" id="CCX33844.1"/>
    </source>
</evidence>
<sequence>MRLRSLIYVASEVCVVDSSI</sequence>
<gene>
    <name evidence="1" type="ORF">PCON_02086</name>
</gene>
<protein>
    <submittedName>
        <fullName evidence="1">Uncharacterized protein</fullName>
    </submittedName>
</protein>
<accession>U4LQL9</accession>
<keyword evidence="2" id="KW-1185">Reference proteome</keyword>
<dbReference type="EMBL" id="HF936249">
    <property type="protein sequence ID" value="CCX33844.1"/>
    <property type="molecule type" value="Genomic_DNA"/>
</dbReference>
<reference evidence="1 2" key="1">
    <citation type="journal article" date="2013" name="PLoS Genet.">
        <title>The genome and development-dependent transcriptomes of Pyronema confluens: a window into fungal evolution.</title>
        <authorList>
            <person name="Traeger S."/>
            <person name="Altegoer F."/>
            <person name="Freitag M."/>
            <person name="Gabaldon T."/>
            <person name="Kempken F."/>
            <person name="Kumar A."/>
            <person name="Marcet-Houben M."/>
            <person name="Poggeler S."/>
            <person name="Stajich J.E."/>
            <person name="Nowrousian M."/>
        </authorList>
    </citation>
    <scope>NUCLEOTIDE SEQUENCE [LARGE SCALE GENOMIC DNA]</scope>
    <source>
        <strain evidence="2">CBS 100304</strain>
        <tissue evidence="1">Vegetative mycelium</tissue>
    </source>
</reference>
<dbReference type="Proteomes" id="UP000018144">
    <property type="component" value="Unassembled WGS sequence"/>
</dbReference>
<proteinExistence type="predicted"/>
<evidence type="ECO:0000313" key="2">
    <source>
        <dbReference type="Proteomes" id="UP000018144"/>
    </source>
</evidence>